<dbReference type="EMBL" id="UYYA01004371">
    <property type="protein sequence ID" value="VDM61477.1"/>
    <property type="molecule type" value="Genomic_DNA"/>
</dbReference>
<evidence type="ECO:0000313" key="1">
    <source>
        <dbReference type="EMBL" id="VDM61477.1"/>
    </source>
</evidence>
<evidence type="ECO:0000313" key="3">
    <source>
        <dbReference type="WBParaSite" id="ACOC_0000989101-mRNA-1"/>
    </source>
</evidence>
<reference evidence="3" key="1">
    <citation type="submission" date="2017-02" db="UniProtKB">
        <authorList>
            <consortium name="WormBaseParasite"/>
        </authorList>
    </citation>
    <scope>IDENTIFICATION</scope>
</reference>
<name>A0A0R3PV70_ANGCS</name>
<reference evidence="1 2" key="2">
    <citation type="submission" date="2018-11" db="EMBL/GenBank/DDBJ databases">
        <authorList>
            <consortium name="Pathogen Informatics"/>
        </authorList>
    </citation>
    <scope>NUCLEOTIDE SEQUENCE [LARGE SCALE GENOMIC DNA]</scope>
    <source>
        <strain evidence="1 2">Costa Rica</strain>
    </source>
</reference>
<proteinExistence type="predicted"/>
<organism evidence="3">
    <name type="scientific">Angiostrongylus costaricensis</name>
    <name type="common">Nematode worm</name>
    <dbReference type="NCBI Taxonomy" id="334426"/>
    <lineage>
        <taxon>Eukaryota</taxon>
        <taxon>Metazoa</taxon>
        <taxon>Ecdysozoa</taxon>
        <taxon>Nematoda</taxon>
        <taxon>Chromadorea</taxon>
        <taxon>Rhabditida</taxon>
        <taxon>Rhabditina</taxon>
        <taxon>Rhabditomorpha</taxon>
        <taxon>Strongyloidea</taxon>
        <taxon>Metastrongylidae</taxon>
        <taxon>Angiostrongylus</taxon>
    </lineage>
</organism>
<dbReference type="AlphaFoldDB" id="A0A0R3PV70"/>
<accession>A0A0R3PV70</accession>
<keyword evidence="2" id="KW-1185">Reference proteome</keyword>
<sequence>MINNDAFIYFVTHKSCSQQMPTTAPRRRWQNQFAFAFRHSATPSPLSPRLRCPLRSLHLGLVSFFHSKLYLYLPGSQSDLGRIAEYYSI</sequence>
<evidence type="ECO:0000313" key="2">
    <source>
        <dbReference type="Proteomes" id="UP000267027"/>
    </source>
</evidence>
<protein>
    <submittedName>
        <fullName evidence="1 3">Uncharacterized protein</fullName>
    </submittedName>
</protein>
<dbReference type="Proteomes" id="UP000267027">
    <property type="component" value="Unassembled WGS sequence"/>
</dbReference>
<dbReference type="WBParaSite" id="ACOC_0000989101-mRNA-1">
    <property type="protein sequence ID" value="ACOC_0000989101-mRNA-1"/>
    <property type="gene ID" value="ACOC_0000989101"/>
</dbReference>
<gene>
    <name evidence="1" type="ORF">ACOC_LOCUS9892</name>
</gene>